<evidence type="ECO:0000313" key="3">
    <source>
        <dbReference type="Proteomes" id="UP000054558"/>
    </source>
</evidence>
<sequence length="157" mass="17625">MVPAGANSSSGRHSVDAHTLEKFRQVMDDVYGPADDVSKWAPKPYKEGKGRYLWTDAFGVCNFLTLFFETGENKYLQQATILVKTVHDTLGKDRQGRRRLGNATDEEPTRGGLRIGKPHEEGHPDGDGQYFHYLTKWMFALACMTVASGDPKYNAWP</sequence>
<organism evidence="2 3">
    <name type="scientific">Klebsormidium nitens</name>
    <name type="common">Green alga</name>
    <name type="synonym">Ulothrix nitens</name>
    <dbReference type="NCBI Taxonomy" id="105231"/>
    <lineage>
        <taxon>Eukaryota</taxon>
        <taxon>Viridiplantae</taxon>
        <taxon>Streptophyta</taxon>
        <taxon>Klebsormidiophyceae</taxon>
        <taxon>Klebsormidiales</taxon>
        <taxon>Klebsormidiaceae</taxon>
        <taxon>Klebsormidium</taxon>
    </lineage>
</organism>
<proteinExistence type="predicted"/>
<feature type="region of interest" description="Disordered" evidence="1">
    <location>
        <begin position="92"/>
        <end position="122"/>
    </location>
</feature>
<reference evidence="2 3" key="1">
    <citation type="journal article" date="2014" name="Nat. Commun.">
        <title>Klebsormidium flaccidum genome reveals primary factors for plant terrestrial adaptation.</title>
        <authorList>
            <person name="Hori K."/>
            <person name="Maruyama F."/>
            <person name="Fujisawa T."/>
            <person name="Togashi T."/>
            <person name="Yamamoto N."/>
            <person name="Seo M."/>
            <person name="Sato S."/>
            <person name="Yamada T."/>
            <person name="Mori H."/>
            <person name="Tajima N."/>
            <person name="Moriyama T."/>
            <person name="Ikeuchi M."/>
            <person name="Watanabe M."/>
            <person name="Wada H."/>
            <person name="Kobayashi K."/>
            <person name="Saito M."/>
            <person name="Masuda T."/>
            <person name="Sasaki-Sekimoto Y."/>
            <person name="Mashiguchi K."/>
            <person name="Awai K."/>
            <person name="Shimojima M."/>
            <person name="Masuda S."/>
            <person name="Iwai M."/>
            <person name="Nobusawa T."/>
            <person name="Narise T."/>
            <person name="Kondo S."/>
            <person name="Saito H."/>
            <person name="Sato R."/>
            <person name="Murakawa M."/>
            <person name="Ihara Y."/>
            <person name="Oshima-Yamada Y."/>
            <person name="Ohtaka K."/>
            <person name="Satoh M."/>
            <person name="Sonobe K."/>
            <person name="Ishii M."/>
            <person name="Ohtani R."/>
            <person name="Kanamori-Sato M."/>
            <person name="Honoki R."/>
            <person name="Miyazaki D."/>
            <person name="Mochizuki H."/>
            <person name="Umetsu J."/>
            <person name="Higashi K."/>
            <person name="Shibata D."/>
            <person name="Kamiya Y."/>
            <person name="Sato N."/>
            <person name="Nakamura Y."/>
            <person name="Tabata S."/>
            <person name="Ida S."/>
            <person name="Kurokawa K."/>
            <person name="Ohta H."/>
        </authorList>
    </citation>
    <scope>NUCLEOTIDE SEQUENCE [LARGE SCALE GENOMIC DNA]</scope>
    <source>
        <strain evidence="2 3">NIES-2285</strain>
    </source>
</reference>
<evidence type="ECO:0000313" key="2">
    <source>
        <dbReference type="EMBL" id="GAQ80141.1"/>
    </source>
</evidence>
<name>A0A1Y1HT14_KLENI</name>
<protein>
    <submittedName>
        <fullName evidence="2">Uncharacterized protein</fullName>
    </submittedName>
</protein>
<evidence type="ECO:0000256" key="1">
    <source>
        <dbReference type="SAM" id="MobiDB-lite"/>
    </source>
</evidence>
<dbReference type="AlphaFoldDB" id="A0A1Y1HT14"/>
<dbReference type="Proteomes" id="UP000054558">
    <property type="component" value="Unassembled WGS sequence"/>
</dbReference>
<dbReference type="OrthoDB" id="302966at2759"/>
<gene>
    <name evidence="2" type="ORF">KFL_000470150</name>
</gene>
<dbReference type="EMBL" id="DF236996">
    <property type="protein sequence ID" value="GAQ80141.1"/>
    <property type="molecule type" value="Genomic_DNA"/>
</dbReference>
<accession>A0A1Y1HT14</accession>
<keyword evidence="3" id="KW-1185">Reference proteome</keyword>
<dbReference type="STRING" id="105231.A0A1Y1HT14"/>